<dbReference type="PATRIC" id="fig|1278073.3.peg.464"/>
<dbReference type="AlphaFoldDB" id="L7U2H2"/>
<organism evidence="1 2">
    <name type="scientific">Myxococcus stipitatus (strain DSM 14675 / JCM 12634 / Mx s8)</name>
    <dbReference type="NCBI Taxonomy" id="1278073"/>
    <lineage>
        <taxon>Bacteria</taxon>
        <taxon>Pseudomonadati</taxon>
        <taxon>Myxococcota</taxon>
        <taxon>Myxococcia</taxon>
        <taxon>Myxococcales</taxon>
        <taxon>Cystobacterineae</taxon>
        <taxon>Myxococcaceae</taxon>
        <taxon>Myxococcus</taxon>
    </lineage>
</organism>
<reference evidence="1 2" key="1">
    <citation type="journal article" date="2013" name="Genome Announc.">
        <title>Complete genome sequence of Myxococcus stipitatus strain DSM 14675, a fruiting myxobacterium.</title>
        <authorList>
            <person name="Huntley S."/>
            <person name="Kneip S."/>
            <person name="Treuner-Lange A."/>
            <person name="Sogaard-Andersen L."/>
        </authorList>
    </citation>
    <scope>NUCLEOTIDE SEQUENCE [LARGE SCALE GENOMIC DNA]</scope>
    <source>
        <strain evidence="2">DSM 14675 / JCM 12634 / Mx s8</strain>
    </source>
</reference>
<evidence type="ECO:0008006" key="3">
    <source>
        <dbReference type="Google" id="ProtNLM"/>
    </source>
</evidence>
<accession>L7U2H2</accession>
<dbReference type="Proteomes" id="UP000011131">
    <property type="component" value="Chromosome"/>
</dbReference>
<protein>
    <recommendedName>
        <fullName evidence="3">Response regulator</fullName>
    </recommendedName>
</protein>
<evidence type="ECO:0000313" key="2">
    <source>
        <dbReference type="Proteomes" id="UP000011131"/>
    </source>
</evidence>
<gene>
    <name evidence="1" type="ordered locus">MYSTI_00446</name>
</gene>
<evidence type="ECO:0000313" key="1">
    <source>
        <dbReference type="EMBL" id="AGC41797.1"/>
    </source>
</evidence>
<dbReference type="KEGG" id="msd:MYSTI_00446"/>
<dbReference type="STRING" id="1278073.MYSTI_00446"/>
<proteinExistence type="predicted"/>
<dbReference type="RefSeq" id="WP_015346060.1">
    <property type="nucleotide sequence ID" value="NC_020126.1"/>
</dbReference>
<dbReference type="EMBL" id="CP004025">
    <property type="protein sequence ID" value="AGC41797.1"/>
    <property type="molecule type" value="Genomic_DNA"/>
</dbReference>
<keyword evidence="2" id="KW-1185">Reference proteome</keyword>
<name>L7U2H2_MYXSD</name>
<dbReference type="HOGENOM" id="CLU_119502_0_0_7"/>
<sequence>MPSLTIASPRLFESVPAPRLREGVGRSSGGPVVMVVSESPLMRLAMGRELAPAYGLIHAQGVASAGRRMELGAMPAAVVVDLDSVERSGSYAFLARLVERDFEGPRVLVSSRLSPDLAEAFRGSCRTHFALARPWRPGALRALMASVLGASAPLRAAVGR</sequence>